<dbReference type="CDD" id="cd13220">
    <property type="entry name" value="PH-GRAM_GRAMDC"/>
    <property type="match status" value="1"/>
</dbReference>
<sequence>MSDTLRPPSLQVSVPQDAPAYSDGGSNAVSDCSVRSSCSTPTLRRKRFKMRRMRNVPSEREMTRGRQTNDHLTARSHSSSKEYLQLPSIEITPSSDEDAPSSWSSCSTPSASPRRKRFLLRRWLKVREKKEQGSESSSQQSSQQSSLQSSHEDDNTRFLTPLIREERSDSAAEKISTASNSNKSSPTCSPVLRKRSRSPTPQSQEGENMVEKGSDHSSDKSPSTPEQVVQRTYSVQSARSGGKNSKYDRLNLIKKSQSWYNVLSPTYKQRNEDFRKLFKQLPDTERLIVDYSCALQRDILLQGRLYLSENWICFYSNIFRWETLLTVRLKDICSMTKEKTARLIPNAIQVCTDTEKHFFTSFGARDRTYMMMFRLWQNALLEKPLCPKELWHFVHQCYGNELGLTSDDEDYVPPDDDFNTMGFSEEIPNEENEINNDNLTKNSTEQTKPEGGSPPPLHKKVVPNNSIPSPGNHDTAITFELPAEEFADCLPDGELLTVPLVVEEKTETSGLGGPVPSPSLDFNDNEDIPTELSDSSETHDEGEVQAFHEDLNGRQHINEVYKFSVDKLYDILFTESQFMSDFMEQRRFSDVVYHPWKKEEAGNQTRVILYTISLSNPLAPKTATVTETQTLYKASQESECYIIDAEVITHDVPYHDYFYTLNRYMLTRVAKNKCRLRVSTELRYRKQPWGLVKGFIEKNFWSGLEENFRQLEVELSKLEEIITEAHQLSPKAKAVKNSTVRRKKRPLPHMRSQHLDEALSPVTTPTDEEVIQRIKQVVGSTQTRHQSPEHHHLPGGLALYSVSKLLLIISFVICLSLVLLVFLNMMLFYKLWMLEYSAQSLTTWQSLRLQESKLPQTQMEWAQLLEAQQRYHDAELQKWREIIKSSVVLLDQMKDSLLNLQRGIGLRDYSSETEEKQSRYH</sequence>
<feature type="region of interest" description="Disordered" evidence="6">
    <location>
        <begin position="506"/>
        <end position="540"/>
    </location>
</feature>
<evidence type="ECO:0000256" key="4">
    <source>
        <dbReference type="ARBA" id="ARBA00023136"/>
    </source>
</evidence>
<dbReference type="GO" id="GO:0032366">
    <property type="term" value="P:intracellular sterol transport"/>
    <property type="evidence" value="ECO:0007669"/>
    <property type="project" value="TreeGrafter"/>
</dbReference>
<evidence type="ECO:0000256" key="2">
    <source>
        <dbReference type="ARBA" id="ARBA00022692"/>
    </source>
</evidence>
<proteinExistence type="predicted"/>
<dbReference type="GO" id="GO:0140268">
    <property type="term" value="C:endoplasmic reticulum-plasma membrane contact site"/>
    <property type="evidence" value="ECO:0007669"/>
    <property type="project" value="TreeGrafter"/>
</dbReference>
<feature type="region of interest" description="Disordered" evidence="6">
    <location>
        <begin position="1"/>
        <end position="114"/>
    </location>
</feature>
<feature type="compositionally biased region" description="Basic and acidic residues" evidence="6">
    <location>
        <begin position="57"/>
        <end position="73"/>
    </location>
</feature>
<feature type="coiled-coil region" evidence="5">
    <location>
        <begin position="701"/>
        <end position="728"/>
    </location>
</feature>
<evidence type="ECO:0000313" key="9">
    <source>
        <dbReference type="Proteomes" id="UP000192220"/>
    </source>
</evidence>
<dbReference type="AlphaFoldDB" id="A0A2I4BRY2"/>
<keyword evidence="9" id="KW-1185">Reference proteome</keyword>
<evidence type="ECO:0000256" key="6">
    <source>
        <dbReference type="SAM" id="MobiDB-lite"/>
    </source>
</evidence>
<name>A0A2I4BRY2_AUSLI</name>
<accession>A0A2I4BRY2</accession>
<dbReference type="CTD" id="100332318"/>
<feature type="compositionally biased region" description="Polar residues" evidence="6">
    <location>
        <begin position="176"/>
        <end position="188"/>
    </location>
</feature>
<dbReference type="GO" id="GO:0015485">
    <property type="term" value="F:cholesterol binding"/>
    <property type="evidence" value="ECO:0007669"/>
    <property type="project" value="TreeGrafter"/>
</dbReference>
<feature type="domain" description="VASt" evidence="8">
    <location>
        <begin position="552"/>
        <end position="723"/>
    </location>
</feature>
<dbReference type="Pfam" id="PF02893">
    <property type="entry name" value="GRAM"/>
    <property type="match status" value="1"/>
</dbReference>
<dbReference type="Gene3D" id="2.30.29.30">
    <property type="entry name" value="Pleckstrin-homology domain (PH domain)/Phosphotyrosine-binding domain (PTB)"/>
    <property type="match status" value="1"/>
</dbReference>
<feature type="compositionally biased region" description="Polar residues" evidence="6">
    <location>
        <begin position="24"/>
        <end position="42"/>
    </location>
</feature>
<feature type="compositionally biased region" description="Basic residues" evidence="6">
    <location>
        <begin position="43"/>
        <end position="54"/>
    </location>
</feature>
<feature type="compositionally biased region" description="Low complexity" evidence="6">
    <location>
        <begin position="100"/>
        <end position="112"/>
    </location>
</feature>
<keyword evidence="2 7" id="KW-0812">Transmembrane</keyword>
<evidence type="ECO:0000313" key="10">
    <source>
        <dbReference type="RefSeq" id="XP_013870512.1"/>
    </source>
</evidence>
<dbReference type="PANTHER" id="PTHR23319">
    <property type="entry name" value="GRAM DOMAIN CONTAINING 1B, ISOFORM E"/>
    <property type="match status" value="1"/>
</dbReference>
<feature type="compositionally biased region" description="Low complexity" evidence="6">
    <location>
        <begin position="134"/>
        <end position="149"/>
    </location>
</feature>
<dbReference type="Pfam" id="PF16016">
    <property type="entry name" value="VASt"/>
    <property type="match status" value="1"/>
</dbReference>
<dbReference type="InterPro" id="IPR011993">
    <property type="entry name" value="PH-like_dom_sf"/>
</dbReference>
<reference evidence="10" key="1">
    <citation type="submission" date="2025-08" db="UniProtKB">
        <authorList>
            <consortium name="RefSeq"/>
        </authorList>
    </citation>
    <scope>IDENTIFICATION</scope>
    <source>
        <strain evidence="10">Quisiro</strain>
        <tissue evidence="10">Liver</tissue>
    </source>
</reference>
<feature type="compositionally biased region" description="Basic and acidic residues" evidence="6">
    <location>
        <begin position="163"/>
        <end position="172"/>
    </location>
</feature>
<dbReference type="FunFam" id="2.30.29.30:FF:000008">
    <property type="entry name" value="GRAM domain containing 1B"/>
    <property type="match status" value="1"/>
</dbReference>
<dbReference type="InterPro" id="IPR004182">
    <property type="entry name" value="GRAM"/>
</dbReference>
<feature type="region of interest" description="Disordered" evidence="6">
    <location>
        <begin position="128"/>
        <end position="246"/>
    </location>
</feature>
<dbReference type="InterPro" id="IPR031968">
    <property type="entry name" value="VASt"/>
</dbReference>
<feature type="compositionally biased region" description="Basic and acidic residues" evidence="6">
    <location>
        <begin position="209"/>
        <end position="219"/>
    </location>
</feature>
<dbReference type="GO" id="GO:0005886">
    <property type="term" value="C:plasma membrane"/>
    <property type="evidence" value="ECO:0007669"/>
    <property type="project" value="TreeGrafter"/>
</dbReference>
<dbReference type="OrthoDB" id="2162691at2759"/>
<evidence type="ECO:0000256" key="5">
    <source>
        <dbReference type="SAM" id="Coils"/>
    </source>
</evidence>
<dbReference type="GeneID" id="106522170"/>
<dbReference type="GO" id="GO:0005789">
    <property type="term" value="C:endoplasmic reticulum membrane"/>
    <property type="evidence" value="ECO:0007669"/>
    <property type="project" value="TreeGrafter"/>
</dbReference>
<evidence type="ECO:0000256" key="1">
    <source>
        <dbReference type="ARBA" id="ARBA00004167"/>
    </source>
</evidence>
<comment type="subcellular location">
    <subcellularLocation>
        <location evidence="1">Membrane</location>
        <topology evidence="1">Single-pass membrane protein</topology>
    </subcellularLocation>
</comment>
<feature type="transmembrane region" description="Helical" evidence="7">
    <location>
        <begin position="805"/>
        <end position="829"/>
    </location>
</feature>
<keyword evidence="5" id="KW-0175">Coiled coil</keyword>
<keyword evidence="3 7" id="KW-1133">Transmembrane helix</keyword>
<evidence type="ECO:0000259" key="8">
    <source>
        <dbReference type="PROSITE" id="PS51778"/>
    </source>
</evidence>
<dbReference type="PANTHER" id="PTHR23319:SF3">
    <property type="entry name" value="PROTEIN ASTER-B"/>
    <property type="match status" value="1"/>
</dbReference>
<dbReference type="InterPro" id="IPR051482">
    <property type="entry name" value="Cholesterol_transport"/>
</dbReference>
<keyword evidence="4 7" id="KW-0472">Membrane</keyword>
<organism evidence="9 10">
    <name type="scientific">Austrofundulus limnaeus</name>
    <name type="common">Annual killifish</name>
    <dbReference type="NCBI Taxonomy" id="52670"/>
    <lineage>
        <taxon>Eukaryota</taxon>
        <taxon>Metazoa</taxon>
        <taxon>Chordata</taxon>
        <taxon>Craniata</taxon>
        <taxon>Vertebrata</taxon>
        <taxon>Euteleostomi</taxon>
        <taxon>Actinopterygii</taxon>
        <taxon>Neopterygii</taxon>
        <taxon>Teleostei</taxon>
        <taxon>Neoteleostei</taxon>
        <taxon>Acanthomorphata</taxon>
        <taxon>Ovalentaria</taxon>
        <taxon>Atherinomorphae</taxon>
        <taxon>Cyprinodontiformes</taxon>
        <taxon>Rivulidae</taxon>
        <taxon>Austrofundulus</taxon>
    </lineage>
</organism>
<feature type="region of interest" description="Disordered" evidence="6">
    <location>
        <begin position="413"/>
        <end position="475"/>
    </location>
</feature>
<gene>
    <name evidence="10" type="primary">gramd1bb</name>
</gene>
<dbReference type="Proteomes" id="UP000192220">
    <property type="component" value="Unplaced"/>
</dbReference>
<evidence type="ECO:0000256" key="3">
    <source>
        <dbReference type="ARBA" id="ARBA00022989"/>
    </source>
</evidence>
<dbReference type="SMART" id="SM00568">
    <property type="entry name" value="GRAM"/>
    <property type="match status" value="1"/>
</dbReference>
<protein>
    <submittedName>
        <fullName evidence="10">GRAM domain-containing protein 1B isoform X6</fullName>
    </submittedName>
</protein>
<feature type="compositionally biased region" description="Polar residues" evidence="6">
    <location>
        <begin position="220"/>
        <end position="243"/>
    </location>
</feature>
<dbReference type="RefSeq" id="XP_013870512.1">
    <property type="nucleotide sequence ID" value="XM_014015058.1"/>
</dbReference>
<evidence type="ECO:0000256" key="7">
    <source>
        <dbReference type="SAM" id="Phobius"/>
    </source>
</evidence>
<dbReference type="PROSITE" id="PS51778">
    <property type="entry name" value="VAST"/>
    <property type="match status" value="1"/>
</dbReference>
<dbReference type="GO" id="GO:0120020">
    <property type="term" value="F:cholesterol transfer activity"/>
    <property type="evidence" value="ECO:0007669"/>
    <property type="project" value="TreeGrafter"/>
</dbReference>